<keyword evidence="2" id="KW-1185">Reference proteome</keyword>
<dbReference type="EMBL" id="CP025958">
    <property type="protein sequence ID" value="AWM37240.1"/>
    <property type="molecule type" value="Genomic_DNA"/>
</dbReference>
<name>A0A2Z3H867_9BACT</name>
<protein>
    <submittedName>
        <fullName evidence="1">Uncharacterized protein</fullName>
    </submittedName>
</protein>
<reference evidence="1 2" key="1">
    <citation type="submission" date="2018-01" db="EMBL/GenBank/DDBJ databases">
        <title>G. obscuriglobus.</title>
        <authorList>
            <person name="Franke J."/>
            <person name="Blomberg W."/>
            <person name="Selmecki A."/>
        </authorList>
    </citation>
    <scope>NUCLEOTIDE SEQUENCE [LARGE SCALE GENOMIC DNA]</scope>
    <source>
        <strain evidence="1 2">DSM 5831</strain>
    </source>
</reference>
<organism evidence="1 2">
    <name type="scientific">Gemmata obscuriglobus</name>
    <dbReference type="NCBI Taxonomy" id="114"/>
    <lineage>
        <taxon>Bacteria</taxon>
        <taxon>Pseudomonadati</taxon>
        <taxon>Planctomycetota</taxon>
        <taxon>Planctomycetia</taxon>
        <taxon>Gemmatales</taxon>
        <taxon>Gemmataceae</taxon>
        <taxon>Gemmata</taxon>
    </lineage>
</organism>
<dbReference type="KEGG" id="gog:C1280_09525"/>
<dbReference type="AlphaFoldDB" id="A0A2Z3H867"/>
<proteinExistence type="predicted"/>
<dbReference type="Proteomes" id="UP000245802">
    <property type="component" value="Chromosome"/>
</dbReference>
<dbReference type="RefSeq" id="WP_010038854.1">
    <property type="nucleotide sequence ID" value="NZ_CP025958.1"/>
</dbReference>
<dbReference type="OrthoDB" id="273857at2"/>
<accession>A0A2Z3H867</accession>
<evidence type="ECO:0000313" key="1">
    <source>
        <dbReference type="EMBL" id="AWM37240.1"/>
    </source>
</evidence>
<evidence type="ECO:0000313" key="2">
    <source>
        <dbReference type="Proteomes" id="UP000245802"/>
    </source>
</evidence>
<gene>
    <name evidence="1" type="ORF">C1280_09525</name>
</gene>
<sequence>MSVIADIGAVLRLTPQDDLVIASSDGVYNVCKDETPFYFQVKGHLFDGQLFYGLFGPVLSGPSRYRGLICNILVRTDATNWNNEVRSQVNFKVGRGAVTRNHREHFGHPDGTRLEGPSISRFGLVEVVNPAEAKDAPQLAVTVRPTAGPDTFSEVELVGTCPGLVWLAEQILRVARAEPAQHTHLDAETCGPVYVSPDGWRLTVSRLERLR</sequence>